<evidence type="ECO:0000256" key="2">
    <source>
        <dbReference type="ARBA" id="ARBA00022692"/>
    </source>
</evidence>
<protein>
    <submittedName>
        <fullName evidence="6">Energy-coupling factor transporter transmembrane protein EcfT</fullName>
    </submittedName>
</protein>
<evidence type="ECO:0000256" key="3">
    <source>
        <dbReference type="ARBA" id="ARBA00022989"/>
    </source>
</evidence>
<comment type="caution">
    <text evidence="6">The sequence shown here is derived from an EMBL/GenBank/DDBJ whole genome shotgun (WGS) entry which is preliminary data.</text>
</comment>
<keyword evidence="4 5" id="KW-0472">Membrane</keyword>
<accession>A0ABS5CM86</accession>
<dbReference type="CDD" id="cd16914">
    <property type="entry name" value="EcfT"/>
    <property type="match status" value="1"/>
</dbReference>
<reference evidence="6 7" key="1">
    <citation type="submission" date="2021-04" db="EMBL/GenBank/DDBJ databases">
        <title>Paenibacillus sp. DLE-14 whole genome sequence.</title>
        <authorList>
            <person name="Ham Y.J."/>
        </authorList>
    </citation>
    <scope>NUCLEOTIDE SEQUENCE [LARGE SCALE GENOMIC DNA]</scope>
    <source>
        <strain evidence="6 7">DLE-14</strain>
    </source>
</reference>
<proteinExistence type="predicted"/>
<dbReference type="RefSeq" id="WP_210664137.1">
    <property type="nucleotide sequence ID" value="NZ_JAGKSP010000027.1"/>
</dbReference>
<evidence type="ECO:0000256" key="1">
    <source>
        <dbReference type="ARBA" id="ARBA00004141"/>
    </source>
</evidence>
<gene>
    <name evidence="6" type="ORF">I8J30_30250</name>
</gene>
<feature type="transmembrane region" description="Helical" evidence="5">
    <location>
        <begin position="95"/>
        <end position="119"/>
    </location>
</feature>
<evidence type="ECO:0000256" key="4">
    <source>
        <dbReference type="ARBA" id="ARBA00023136"/>
    </source>
</evidence>
<feature type="transmembrane region" description="Helical" evidence="5">
    <location>
        <begin position="57"/>
        <end position="75"/>
    </location>
</feature>
<dbReference type="InterPro" id="IPR003339">
    <property type="entry name" value="ABC/ECF_trnsptr_transmembrane"/>
</dbReference>
<organism evidence="6 7">
    <name type="scientific">Paenibacillus lignilyticus</name>
    <dbReference type="NCBI Taxonomy" id="1172615"/>
    <lineage>
        <taxon>Bacteria</taxon>
        <taxon>Bacillati</taxon>
        <taxon>Bacillota</taxon>
        <taxon>Bacilli</taxon>
        <taxon>Bacillales</taxon>
        <taxon>Paenibacillaceae</taxon>
        <taxon>Paenibacillus</taxon>
    </lineage>
</organism>
<feature type="transmembrane region" description="Helical" evidence="5">
    <location>
        <begin position="20"/>
        <end position="45"/>
    </location>
</feature>
<comment type="subcellular location">
    <subcellularLocation>
        <location evidence="1">Membrane</location>
        <topology evidence="1">Multi-pass membrane protein</topology>
    </subcellularLocation>
</comment>
<keyword evidence="3 5" id="KW-1133">Transmembrane helix</keyword>
<sequence>MKDAFSGYHPVVNFLYFVQVILFAMVFMHPVCLAISMIFAIAYSINLSGRKAIGFQLFYMLPMLLITAIINPAFNHEGVTVLTYLHSGNPLTLESIAYGIAAAAMFVTVISWFACYNAVMTSDKFIYLFGTVIPVLSLFFSMVLRFVPKFKAQLAVVSHAQKCIGRDMSSGGVFARIKHGIRILSIMVTWMLENAIETADSMKSRGYGLKGRTAFSLFKFDRRDRIAAIGMATIGMYIITGALAKGLYFRYFPSMRGVDLSVFSLSLFLAYAVLCAAPLMINSWEDRKWKLSQSDI</sequence>
<keyword evidence="2 5" id="KW-0812">Transmembrane</keyword>
<dbReference type="EMBL" id="JAGKSP010000027">
    <property type="protein sequence ID" value="MBP3966969.1"/>
    <property type="molecule type" value="Genomic_DNA"/>
</dbReference>
<evidence type="ECO:0000313" key="6">
    <source>
        <dbReference type="EMBL" id="MBP3966969.1"/>
    </source>
</evidence>
<evidence type="ECO:0000256" key="5">
    <source>
        <dbReference type="SAM" id="Phobius"/>
    </source>
</evidence>
<dbReference type="Proteomes" id="UP000673394">
    <property type="component" value="Unassembled WGS sequence"/>
</dbReference>
<feature type="transmembrane region" description="Helical" evidence="5">
    <location>
        <begin position="226"/>
        <end position="248"/>
    </location>
</feature>
<feature type="transmembrane region" description="Helical" evidence="5">
    <location>
        <begin position="260"/>
        <end position="281"/>
    </location>
</feature>
<feature type="transmembrane region" description="Helical" evidence="5">
    <location>
        <begin position="126"/>
        <end position="147"/>
    </location>
</feature>
<evidence type="ECO:0000313" key="7">
    <source>
        <dbReference type="Proteomes" id="UP000673394"/>
    </source>
</evidence>
<keyword evidence="7" id="KW-1185">Reference proteome</keyword>
<name>A0ABS5CM86_9BACL</name>